<evidence type="ECO:0000259" key="1">
    <source>
        <dbReference type="Pfam" id="PF14292"/>
    </source>
</evidence>
<dbReference type="RefSeq" id="WP_301189199.1">
    <property type="nucleotide sequence ID" value="NZ_JAPDPJ010000005.1"/>
</dbReference>
<dbReference type="GO" id="GO:0019867">
    <property type="term" value="C:outer membrane"/>
    <property type="evidence" value="ECO:0007669"/>
    <property type="project" value="InterPro"/>
</dbReference>
<dbReference type="InterPro" id="IPR025970">
    <property type="entry name" value="SusE"/>
</dbReference>
<feature type="domain" description="Outer membrane protein SusF/SusE-like C-terminal" evidence="2">
    <location>
        <begin position="375"/>
        <end position="465"/>
    </location>
</feature>
<evidence type="ECO:0000313" key="3">
    <source>
        <dbReference type="EMBL" id="MCW3785627.1"/>
    </source>
</evidence>
<dbReference type="Pfam" id="PF14292">
    <property type="entry name" value="SusE"/>
    <property type="match status" value="1"/>
</dbReference>
<accession>A0AAE3SE52</accession>
<dbReference type="Proteomes" id="UP001209229">
    <property type="component" value="Unassembled WGS sequence"/>
</dbReference>
<keyword evidence="4" id="KW-1185">Reference proteome</keyword>
<comment type="caution">
    <text evidence="3">The sequence shown here is derived from an EMBL/GenBank/DDBJ whole genome shotgun (WGS) entry which is preliminary data.</text>
</comment>
<dbReference type="Pfam" id="PF16411">
    <property type="entry name" value="SusF_SusE"/>
    <property type="match status" value="2"/>
</dbReference>
<dbReference type="InterPro" id="IPR032187">
    <property type="entry name" value="SusF/SusE-like_C"/>
</dbReference>
<evidence type="ECO:0000313" key="4">
    <source>
        <dbReference type="Proteomes" id="UP001209229"/>
    </source>
</evidence>
<dbReference type="Gene3D" id="2.60.40.3620">
    <property type="match status" value="3"/>
</dbReference>
<dbReference type="CDD" id="cd12965">
    <property type="entry name" value="CBM-Eb_CBM-Fb"/>
    <property type="match status" value="1"/>
</dbReference>
<evidence type="ECO:0000259" key="2">
    <source>
        <dbReference type="Pfam" id="PF16411"/>
    </source>
</evidence>
<proteinExistence type="predicted"/>
<dbReference type="GO" id="GO:2001070">
    <property type="term" value="F:starch binding"/>
    <property type="evidence" value="ECO:0007669"/>
    <property type="project" value="InterPro"/>
</dbReference>
<dbReference type="EMBL" id="JAPDPJ010000005">
    <property type="protein sequence ID" value="MCW3785627.1"/>
    <property type="molecule type" value="Genomic_DNA"/>
</dbReference>
<sequence>MKNLKYLFISLLAVLFIACEDDFEKPSITEPVQGTAPVLEELSAEIDVALAKKNENETVVDLSWSAATYADPIGVRYYVQVDAAGNGFANALEFDRVSATTKSIKVGELNTLIADRYAPAVPVELDLRIKASSNEDLDDLYSGSVTITVTPYLDVAVPTELYIYGSATASAEVTDGLAAYGADDVFTKYLKLTKDGVFQFSDVKESSGFDYNVGKFATLSDNIVAAGDEAGNFKFTGETGWYVVTADFVNSNLTIEAYDSYVSDYPNIYLVGDYNAVDPAWSPGTAPEMTRKSEGVYSIEVPLKDGAAFKFINQQNWDGLDWADADSEGNSGILAPKGKNNDIKFDGADAEYTITLDLNKGIYTIEAVPVFPTAMYMIGSFVGWSWDNAVEMIPVHSNPHLFWKIVWFDAGSELKFNSAKAWDGGEFGKTGDNGDAEGVWSRGGDNIPIATEGYKMVVVNLLTNTIQITDPAVYGMGTAFGDWTTGVFTFSPDPADAKILVSPAAVADDNARMYVTATTLTNADGNVVDWWQAEFNVYPGGIEYRGTGNDQAAAPILTGQQVKLNFSTETGVFE</sequence>
<dbReference type="PROSITE" id="PS51257">
    <property type="entry name" value="PROKAR_LIPOPROTEIN"/>
    <property type="match status" value="1"/>
</dbReference>
<reference evidence="3" key="1">
    <citation type="submission" date="2022-10" db="EMBL/GenBank/DDBJ databases">
        <authorList>
            <person name="Yu W.X."/>
        </authorList>
    </citation>
    <scope>NUCLEOTIDE SEQUENCE</scope>
    <source>
        <strain evidence="3">AAT</strain>
    </source>
</reference>
<dbReference type="AlphaFoldDB" id="A0AAE3SE52"/>
<organism evidence="3 4">
    <name type="scientific">Plebeiibacterium sediminum</name>
    <dbReference type="NCBI Taxonomy" id="2992112"/>
    <lineage>
        <taxon>Bacteria</taxon>
        <taxon>Pseudomonadati</taxon>
        <taxon>Bacteroidota</taxon>
        <taxon>Bacteroidia</taxon>
        <taxon>Marinilabiliales</taxon>
        <taxon>Marinilabiliaceae</taxon>
        <taxon>Plebeiibacterium</taxon>
    </lineage>
</organism>
<gene>
    <name evidence="3" type="ORF">OM075_04075</name>
</gene>
<feature type="domain" description="Outer membrane protein SusF/SusE-like C-terminal" evidence="2">
    <location>
        <begin position="473"/>
        <end position="571"/>
    </location>
</feature>
<protein>
    <submittedName>
        <fullName evidence="3">SusF/SusE family outer membrane protein</fullName>
    </submittedName>
</protein>
<feature type="domain" description="SusE outer membrane protein" evidence="1">
    <location>
        <begin position="43"/>
        <end position="130"/>
    </location>
</feature>
<name>A0AAE3SE52_9BACT</name>
<dbReference type="Gene3D" id="2.60.40.3610">
    <property type="match status" value="1"/>
</dbReference>